<dbReference type="Proteomes" id="UP000005090">
    <property type="component" value="Chromosome"/>
</dbReference>
<dbReference type="EMBL" id="CM001475">
    <property type="protein sequence ID" value="EIC30561.1"/>
    <property type="molecule type" value="Genomic_DNA"/>
</dbReference>
<dbReference type="AlphaFoldDB" id="H8GLN4"/>
<organism evidence="2 3">
    <name type="scientific">Methylomicrobium album BG8</name>
    <dbReference type="NCBI Taxonomy" id="686340"/>
    <lineage>
        <taxon>Bacteria</taxon>
        <taxon>Pseudomonadati</taxon>
        <taxon>Pseudomonadota</taxon>
        <taxon>Gammaproteobacteria</taxon>
        <taxon>Methylococcales</taxon>
        <taxon>Methylococcaceae</taxon>
        <taxon>Methylomicrobium</taxon>
    </lineage>
</organism>
<dbReference type="RefSeq" id="WP_005373230.1">
    <property type="nucleotide sequence ID" value="NZ_CM001475.1"/>
</dbReference>
<name>H8GLN4_METAL</name>
<gene>
    <name evidence="2" type="ORF">Metal_2875</name>
</gene>
<reference evidence="2 3" key="1">
    <citation type="journal article" date="2013" name="Genome Announc.">
        <title>Genome Sequence of the Obligate Gammaproteobacterial Methanotroph Methylomicrobium album Strain BG8.</title>
        <authorList>
            <person name="Kits K.D."/>
            <person name="Kalyuzhnaya M.G."/>
            <person name="Klotz M.G."/>
            <person name="Jetten M.S."/>
            <person name="Op den Camp H.J."/>
            <person name="Vuilleumier S."/>
            <person name="Bringel F."/>
            <person name="Dispirito A.A."/>
            <person name="Murrell J.C."/>
            <person name="Bruce D."/>
            <person name="Cheng J.F."/>
            <person name="Copeland A."/>
            <person name="Goodwin L."/>
            <person name="Hauser L."/>
            <person name="Lajus A."/>
            <person name="Land M.L."/>
            <person name="Lapidus A."/>
            <person name="Lucas S."/>
            <person name="Medigue C."/>
            <person name="Pitluck S."/>
            <person name="Woyke T."/>
            <person name="Zeytun A."/>
            <person name="Stein L.Y."/>
        </authorList>
    </citation>
    <scope>NUCLEOTIDE SEQUENCE [LARGE SCALE GENOMIC DNA]</scope>
    <source>
        <strain evidence="2 3">BG8</strain>
    </source>
</reference>
<dbReference type="STRING" id="686340.Metal_2875"/>
<evidence type="ECO:0000313" key="2">
    <source>
        <dbReference type="EMBL" id="EIC30561.1"/>
    </source>
</evidence>
<dbReference type="HOGENOM" id="CLU_2023971_0_0_6"/>
<accession>H8GLN4</accession>
<sequence>MKQPYPDFKHRAMPDGGDYADFLPFDLFAYVSDKTAVITDELYTVIDQFKFPDDPRRLDESNINTLESARHNVLDVLTMVEWFLANFEMVRHEGEPHPEEGLPLPTDPLNDTKPILELVKSE</sequence>
<protein>
    <submittedName>
        <fullName evidence="2">Uncharacterized protein</fullName>
    </submittedName>
</protein>
<evidence type="ECO:0000256" key="1">
    <source>
        <dbReference type="SAM" id="MobiDB-lite"/>
    </source>
</evidence>
<keyword evidence="3" id="KW-1185">Reference proteome</keyword>
<evidence type="ECO:0000313" key="3">
    <source>
        <dbReference type="Proteomes" id="UP000005090"/>
    </source>
</evidence>
<proteinExistence type="predicted"/>
<feature type="region of interest" description="Disordered" evidence="1">
    <location>
        <begin position="94"/>
        <end position="113"/>
    </location>
</feature>